<organism evidence="2 3">
    <name type="scientific">Nocardia terpenica</name>
    <dbReference type="NCBI Taxonomy" id="455432"/>
    <lineage>
        <taxon>Bacteria</taxon>
        <taxon>Bacillati</taxon>
        <taxon>Actinomycetota</taxon>
        <taxon>Actinomycetes</taxon>
        <taxon>Mycobacteriales</taxon>
        <taxon>Nocardiaceae</taxon>
        <taxon>Nocardia</taxon>
    </lineage>
</organism>
<accession>A0A6G9YX03</accession>
<evidence type="ECO:0000313" key="2">
    <source>
        <dbReference type="EMBL" id="QIS17526.1"/>
    </source>
</evidence>
<name>A0A6G9YX03_9NOCA</name>
<sequence>MALEDIARELYGLDPGEFTAARTERVGRARAAGDKQLATAIGRLRRPTVAAWAVNLLARRAPGEVSGLLDLGAALREAQRTLSGDRLRTLTAQRQQVVNALARKAGGLAAEHGRALSEGVLREVGQTLHAALADPEVGERVRDGVVTTAVNYEGFGPAGASLAAVPDVSETEPADRTARPETGTDRRKADASERKAEADGRKADAARQAAEAARRELEEALTMLESARSARDSARDEVSRSAAEREDLSNRIDSLRAELARVEDQRRFAASAERSAREALHRAERQLDRAQRWVDKARERVQDG</sequence>
<gene>
    <name evidence="2" type="ORF">F6W96_03610</name>
</gene>
<dbReference type="Proteomes" id="UP000500953">
    <property type="component" value="Chromosome"/>
</dbReference>
<reference evidence="2 3" key="1">
    <citation type="journal article" date="2019" name="ACS Chem. Biol.">
        <title>Identification and Mobilization of a Cryptic Antibiotic Biosynthesis Gene Locus from a Human-Pathogenic Nocardia Isolate.</title>
        <authorList>
            <person name="Herisse M."/>
            <person name="Ishida K."/>
            <person name="Porter J.L."/>
            <person name="Howden B."/>
            <person name="Hertweck C."/>
            <person name="Stinear T.P."/>
            <person name="Pidot S.J."/>
        </authorList>
    </citation>
    <scope>NUCLEOTIDE SEQUENCE [LARGE SCALE GENOMIC DNA]</scope>
    <source>
        <strain evidence="2 3">AUSMDU00012715</strain>
    </source>
</reference>
<evidence type="ECO:0000256" key="1">
    <source>
        <dbReference type="SAM" id="MobiDB-lite"/>
    </source>
</evidence>
<proteinExistence type="predicted"/>
<dbReference type="AlphaFoldDB" id="A0A6G9YX03"/>
<evidence type="ECO:0000313" key="3">
    <source>
        <dbReference type="Proteomes" id="UP000500953"/>
    </source>
</evidence>
<protein>
    <submittedName>
        <fullName evidence="2">Uncharacterized protein</fullName>
    </submittedName>
</protein>
<dbReference type="EMBL" id="CP046173">
    <property type="protein sequence ID" value="QIS17526.1"/>
    <property type="molecule type" value="Genomic_DNA"/>
</dbReference>
<feature type="compositionally biased region" description="Basic and acidic residues" evidence="1">
    <location>
        <begin position="228"/>
        <end position="249"/>
    </location>
</feature>
<feature type="region of interest" description="Disordered" evidence="1">
    <location>
        <begin position="156"/>
        <end position="249"/>
    </location>
</feature>
<feature type="compositionally biased region" description="Basic and acidic residues" evidence="1">
    <location>
        <begin position="173"/>
        <end position="205"/>
    </location>
</feature>
<dbReference type="RefSeq" id="WP_167484921.1">
    <property type="nucleotide sequence ID" value="NZ_CP046173.1"/>
</dbReference>